<keyword evidence="2" id="KW-1185">Reference proteome</keyword>
<sequence>MSICNSRHRHDPTFETLPLDQGGAGRHRCCGCAYERGYDLGLQREELLNIDIESLPESQAGTVRHRSPHAAFAMGYQDGIAASYMS</sequence>
<dbReference type="OrthoDB" id="1016222at2"/>
<dbReference type="EMBL" id="CP014782">
    <property type="protein sequence ID" value="AQS38612.1"/>
    <property type="molecule type" value="Genomic_DNA"/>
</dbReference>
<dbReference type="AlphaFoldDB" id="A0A1S6HSX7"/>
<gene>
    <name evidence="1" type="ORF">Sps_03485</name>
</gene>
<accession>A0A1S6HSX7</accession>
<evidence type="ECO:0000313" key="2">
    <source>
        <dbReference type="Proteomes" id="UP000189545"/>
    </source>
</evidence>
<name>A0A1S6HSX7_9GAMM</name>
<organism evidence="1 2">
    <name type="scientific">Shewanella psychrophila</name>
    <dbReference type="NCBI Taxonomy" id="225848"/>
    <lineage>
        <taxon>Bacteria</taxon>
        <taxon>Pseudomonadati</taxon>
        <taxon>Pseudomonadota</taxon>
        <taxon>Gammaproteobacteria</taxon>
        <taxon>Alteromonadales</taxon>
        <taxon>Shewanellaceae</taxon>
        <taxon>Shewanella</taxon>
    </lineage>
</organism>
<evidence type="ECO:0000313" key="1">
    <source>
        <dbReference type="EMBL" id="AQS38612.1"/>
    </source>
</evidence>
<reference evidence="1 2" key="1">
    <citation type="submission" date="2016-03" db="EMBL/GenBank/DDBJ databases">
        <title>Complete genome sequence of Shewanella psychrophila WP2, a deep sea bacterium isolated from west Pacific sediment.</title>
        <authorList>
            <person name="Xu G."/>
            <person name="Jian H."/>
        </authorList>
    </citation>
    <scope>NUCLEOTIDE SEQUENCE [LARGE SCALE GENOMIC DNA]</scope>
    <source>
        <strain evidence="1 2">WP2</strain>
    </source>
</reference>
<protein>
    <submittedName>
        <fullName evidence="1">Uncharacterized protein</fullName>
    </submittedName>
</protein>
<proteinExistence type="predicted"/>
<dbReference type="KEGG" id="spsw:Sps_03485"/>
<dbReference type="Proteomes" id="UP000189545">
    <property type="component" value="Chromosome"/>
</dbReference>
<dbReference type="RefSeq" id="WP_077753630.1">
    <property type="nucleotide sequence ID" value="NZ_CP014782.1"/>
</dbReference>
<dbReference type="STRING" id="225848.Sps_03485"/>